<proteinExistence type="predicted"/>
<reference evidence="2" key="1">
    <citation type="submission" date="2017-03" db="EMBL/GenBank/DDBJ databases">
        <title>Phytopthora megakarya and P. palmivora, two closely related causual agents of cacao black pod achieved similar genome size and gene model numbers by different mechanisms.</title>
        <authorList>
            <person name="Ali S."/>
            <person name="Shao J."/>
            <person name="Larry D.J."/>
            <person name="Kronmiller B."/>
            <person name="Shen D."/>
            <person name="Strem M.D."/>
            <person name="Melnick R.L."/>
            <person name="Guiltinan M.J."/>
            <person name="Tyler B.M."/>
            <person name="Meinhardt L.W."/>
            <person name="Bailey B.A."/>
        </authorList>
    </citation>
    <scope>NUCLEOTIDE SEQUENCE [LARGE SCALE GENOMIC DNA]</scope>
    <source>
        <strain evidence="2">zdho120</strain>
    </source>
</reference>
<dbReference type="Proteomes" id="UP000198211">
    <property type="component" value="Unassembled WGS sequence"/>
</dbReference>
<protein>
    <submittedName>
        <fullName evidence="1">Uncharacterized protein</fullName>
    </submittedName>
</protein>
<evidence type="ECO:0000313" key="2">
    <source>
        <dbReference type="Proteomes" id="UP000198211"/>
    </source>
</evidence>
<keyword evidence="2" id="KW-1185">Reference proteome</keyword>
<sequence length="295" mass="34540">MSTSPSLYPTPSTPVTRDDYVQLAAEIEEYRRQNAAMVEELARHELFNNSLRYRLKSFPRLDSLCGLQLTQLKHDDCINFVSQTLKCIDDIRLQYANDEEFLNRPEFLGWSQYSNRQGEVVNFIIRKELRNVTPQQLMDRTWQLQTDNDSLRRLGPSHIQTNITMLQKITDDILVIDRKTEDHSHTIENTRPLVLRTIHMLFRVAHDDGTQTMGIKTLDTPIGDRIQHDEEVWWDIFYWIRVAPSNSSKEITTITEFGGTNLCECEEHATTWLKELMFLAIRWEAVVVAPFLLKQ</sequence>
<dbReference type="AlphaFoldDB" id="A0A225VP20"/>
<accession>A0A225VP20</accession>
<comment type="caution">
    <text evidence="1">The sequence shown here is derived from an EMBL/GenBank/DDBJ whole genome shotgun (WGS) entry which is preliminary data.</text>
</comment>
<gene>
    <name evidence="1" type="ORF">PHMEG_00021082</name>
</gene>
<evidence type="ECO:0000313" key="1">
    <source>
        <dbReference type="EMBL" id="OWZ06638.1"/>
    </source>
</evidence>
<organism evidence="1 2">
    <name type="scientific">Phytophthora megakarya</name>
    <dbReference type="NCBI Taxonomy" id="4795"/>
    <lineage>
        <taxon>Eukaryota</taxon>
        <taxon>Sar</taxon>
        <taxon>Stramenopiles</taxon>
        <taxon>Oomycota</taxon>
        <taxon>Peronosporomycetes</taxon>
        <taxon>Peronosporales</taxon>
        <taxon>Peronosporaceae</taxon>
        <taxon>Phytophthora</taxon>
    </lineage>
</organism>
<dbReference type="OrthoDB" id="160631at2759"/>
<name>A0A225VP20_9STRA</name>
<dbReference type="EMBL" id="NBNE01003878">
    <property type="protein sequence ID" value="OWZ06638.1"/>
    <property type="molecule type" value="Genomic_DNA"/>
</dbReference>